<dbReference type="AlphaFoldDB" id="A0A9D2GT00"/>
<evidence type="ECO:0000256" key="1">
    <source>
        <dbReference type="ARBA" id="ARBA00023002"/>
    </source>
</evidence>
<accession>A0A9D2GT00</accession>
<dbReference type="Pfam" id="PF02153">
    <property type="entry name" value="PDH_N"/>
    <property type="match status" value="1"/>
</dbReference>
<dbReference type="InterPro" id="IPR046825">
    <property type="entry name" value="PDH_C"/>
</dbReference>
<evidence type="ECO:0000256" key="2">
    <source>
        <dbReference type="SAM" id="Coils"/>
    </source>
</evidence>
<reference evidence="4" key="1">
    <citation type="journal article" date="2021" name="PeerJ">
        <title>Extensive microbial diversity within the chicken gut microbiome revealed by metagenomics and culture.</title>
        <authorList>
            <person name="Gilroy R."/>
            <person name="Ravi A."/>
            <person name="Getino M."/>
            <person name="Pursley I."/>
            <person name="Horton D.L."/>
            <person name="Alikhan N.F."/>
            <person name="Baker D."/>
            <person name="Gharbi K."/>
            <person name="Hall N."/>
            <person name="Watson M."/>
            <person name="Adriaenssens E.M."/>
            <person name="Foster-Nyarko E."/>
            <person name="Jarju S."/>
            <person name="Secka A."/>
            <person name="Antonio M."/>
            <person name="Oren A."/>
            <person name="Chaudhuri R.R."/>
            <person name="La Ragione R."/>
            <person name="Hildebrand F."/>
            <person name="Pallen M.J."/>
        </authorList>
    </citation>
    <scope>NUCLEOTIDE SEQUENCE</scope>
    <source>
        <strain evidence="4">ChiW4-1371</strain>
    </source>
</reference>
<dbReference type="Proteomes" id="UP000824176">
    <property type="component" value="Unassembled WGS sequence"/>
</dbReference>
<feature type="coiled-coil region" evidence="2">
    <location>
        <begin position="231"/>
        <end position="258"/>
    </location>
</feature>
<dbReference type="GO" id="GO:0008977">
    <property type="term" value="F:prephenate dehydrogenase (NAD+) activity"/>
    <property type="evidence" value="ECO:0007669"/>
    <property type="project" value="InterPro"/>
</dbReference>
<dbReference type="Pfam" id="PF20463">
    <property type="entry name" value="PDH_C"/>
    <property type="match status" value="1"/>
</dbReference>
<sequence length="274" mass="30577">MQFKSIGIAGLGLIGGSFAKAFACKGIKIYGFDLNKSVITQAVESRIFEGVTDEFERFINFPLDLLYICVPVKSALEFINRLGESGYKKAVTDGCSTKTTIIQAAKDNNLYFCGGHPIRGKETSGFINSETDLYNGAKHILTSMGYKELDDALEELHLSINMKVCKMTAAEHDRIFANVSHLPHLISFCLMDTVLSKNKDALTYAGGGFRDFTRIAASDAEMWSDIFLDNKDALLECVENLEKDIHKWKNMIKDNDKNSLFAKIEEVSGERRKL</sequence>
<feature type="domain" description="Prephenate/arogenate dehydrogenase" evidence="3">
    <location>
        <begin position="4"/>
        <end position="274"/>
    </location>
</feature>
<protein>
    <submittedName>
        <fullName evidence="4">Prephenate dehydrogenase</fullName>
    </submittedName>
</protein>
<organism evidence="4 5">
    <name type="scientific">Candidatus Mucispirillum faecigallinarum</name>
    <dbReference type="NCBI Taxonomy" id="2838699"/>
    <lineage>
        <taxon>Bacteria</taxon>
        <taxon>Pseudomonadati</taxon>
        <taxon>Deferribacterota</taxon>
        <taxon>Deferribacteres</taxon>
        <taxon>Deferribacterales</taxon>
        <taxon>Mucispirillaceae</taxon>
        <taxon>Mucispirillum</taxon>
    </lineage>
</organism>
<dbReference type="Gene3D" id="1.10.3660.10">
    <property type="entry name" value="6-phosphogluconate dehydrogenase C-terminal like domain"/>
    <property type="match status" value="1"/>
</dbReference>
<dbReference type="GO" id="GO:0070403">
    <property type="term" value="F:NAD+ binding"/>
    <property type="evidence" value="ECO:0007669"/>
    <property type="project" value="InterPro"/>
</dbReference>
<dbReference type="GO" id="GO:0004665">
    <property type="term" value="F:prephenate dehydrogenase (NADP+) activity"/>
    <property type="evidence" value="ECO:0007669"/>
    <property type="project" value="InterPro"/>
</dbReference>
<dbReference type="InterPro" id="IPR036291">
    <property type="entry name" value="NAD(P)-bd_dom_sf"/>
</dbReference>
<proteinExistence type="predicted"/>
<dbReference type="InterPro" id="IPR050812">
    <property type="entry name" value="Preph/Arog_dehydrog"/>
</dbReference>
<dbReference type="InterPro" id="IPR046826">
    <property type="entry name" value="PDH_N"/>
</dbReference>
<reference evidence="4" key="2">
    <citation type="submission" date="2021-04" db="EMBL/GenBank/DDBJ databases">
        <authorList>
            <person name="Gilroy R."/>
        </authorList>
    </citation>
    <scope>NUCLEOTIDE SEQUENCE</scope>
    <source>
        <strain evidence="4">ChiW4-1371</strain>
    </source>
</reference>
<evidence type="ECO:0000313" key="4">
    <source>
        <dbReference type="EMBL" id="HIZ88799.1"/>
    </source>
</evidence>
<dbReference type="InterPro" id="IPR008927">
    <property type="entry name" value="6-PGluconate_DH-like_C_sf"/>
</dbReference>
<dbReference type="InterPro" id="IPR003099">
    <property type="entry name" value="Prephen_DH"/>
</dbReference>
<comment type="caution">
    <text evidence="4">The sequence shown here is derived from an EMBL/GenBank/DDBJ whole genome shotgun (WGS) entry which is preliminary data.</text>
</comment>
<keyword evidence="2" id="KW-0175">Coiled coil</keyword>
<dbReference type="SUPFAM" id="SSF48179">
    <property type="entry name" value="6-phosphogluconate dehydrogenase C-terminal domain-like"/>
    <property type="match status" value="1"/>
</dbReference>
<dbReference type="PANTHER" id="PTHR21363">
    <property type="entry name" value="PREPHENATE DEHYDROGENASE"/>
    <property type="match status" value="1"/>
</dbReference>
<dbReference type="Gene3D" id="3.40.50.720">
    <property type="entry name" value="NAD(P)-binding Rossmann-like Domain"/>
    <property type="match status" value="1"/>
</dbReference>
<evidence type="ECO:0000259" key="3">
    <source>
        <dbReference type="PROSITE" id="PS51176"/>
    </source>
</evidence>
<name>A0A9D2GT00_9BACT</name>
<dbReference type="PANTHER" id="PTHR21363:SF0">
    <property type="entry name" value="PREPHENATE DEHYDROGENASE [NADP(+)]"/>
    <property type="match status" value="1"/>
</dbReference>
<dbReference type="GO" id="GO:0006571">
    <property type="term" value="P:tyrosine biosynthetic process"/>
    <property type="evidence" value="ECO:0007669"/>
    <property type="project" value="InterPro"/>
</dbReference>
<evidence type="ECO:0000313" key="5">
    <source>
        <dbReference type="Proteomes" id="UP000824176"/>
    </source>
</evidence>
<dbReference type="FunFam" id="1.10.3660.10:FF:000003">
    <property type="entry name" value="Prephenate dehydrogenase"/>
    <property type="match status" value="1"/>
</dbReference>
<gene>
    <name evidence="4" type="ORF">H9804_02545</name>
</gene>
<dbReference type="PROSITE" id="PS51176">
    <property type="entry name" value="PDH_ADH"/>
    <property type="match status" value="1"/>
</dbReference>
<dbReference type="SUPFAM" id="SSF51735">
    <property type="entry name" value="NAD(P)-binding Rossmann-fold domains"/>
    <property type="match status" value="1"/>
</dbReference>
<dbReference type="EMBL" id="DXAQ01000036">
    <property type="protein sequence ID" value="HIZ88799.1"/>
    <property type="molecule type" value="Genomic_DNA"/>
</dbReference>
<keyword evidence="1" id="KW-0560">Oxidoreductase</keyword>